<dbReference type="OrthoDB" id="3069483at2759"/>
<dbReference type="AlphaFoldDB" id="A0A067MD45"/>
<dbReference type="Proteomes" id="UP000027195">
    <property type="component" value="Unassembled WGS sequence"/>
</dbReference>
<gene>
    <name evidence="1" type="ORF">BOTBODRAFT_365022</name>
</gene>
<protein>
    <submittedName>
        <fullName evidence="1">Uncharacterized protein</fullName>
    </submittedName>
</protein>
<organism evidence="1 2">
    <name type="scientific">Botryobasidium botryosum (strain FD-172 SS1)</name>
    <dbReference type="NCBI Taxonomy" id="930990"/>
    <lineage>
        <taxon>Eukaryota</taxon>
        <taxon>Fungi</taxon>
        <taxon>Dikarya</taxon>
        <taxon>Basidiomycota</taxon>
        <taxon>Agaricomycotina</taxon>
        <taxon>Agaricomycetes</taxon>
        <taxon>Cantharellales</taxon>
        <taxon>Botryobasidiaceae</taxon>
        <taxon>Botryobasidium</taxon>
    </lineage>
</organism>
<keyword evidence="2" id="KW-1185">Reference proteome</keyword>
<reference evidence="2" key="1">
    <citation type="journal article" date="2014" name="Proc. Natl. Acad. Sci. U.S.A.">
        <title>Extensive sampling of basidiomycete genomes demonstrates inadequacy of the white-rot/brown-rot paradigm for wood decay fungi.</title>
        <authorList>
            <person name="Riley R."/>
            <person name="Salamov A.A."/>
            <person name="Brown D.W."/>
            <person name="Nagy L.G."/>
            <person name="Floudas D."/>
            <person name="Held B.W."/>
            <person name="Levasseur A."/>
            <person name="Lombard V."/>
            <person name="Morin E."/>
            <person name="Otillar R."/>
            <person name="Lindquist E.A."/>
            <person name="Sun H."/>
            <person name="LaButti K.M."/>
            <person name="Schmutz J."/>
            <person name="Jabbour D."/>
            <person name="Luo H."/>
            <person name="Baker S.E."/>
            <person name="Pisabarro A.G."/>
            <person name="Walton J.D."/>
            <person name="Blanchette R.A."/>
            <person name="Henrissat B."/>
            <person name="Martin F."/>
            <person name="Cullen D."/>
            <person name="Hibbett D.S."/>
            <person name="Grigoriev I.V."/>
        </authorList>
    </citation>
    <scope>NUCLEOTIDE SEQUENCE [LARGE SCALE GENOMIC DNA]</scope>
    <source>
        <strain evidence="2">FD-172 SS1</strain>
    </source>
</reference>
<evidence type="ECO:0000313" key="2">
    <source>
        <dbReference type="Proteomes" id="UP000027195"/>
    </source>
</evidence>
<dbReference type="InterPro" id="IPR027796">
    <property type="entry name" value="OTT_1508_deam-like"/>
</dbReference>
<accession>A0A067MD45</accession>
<sequence>MTITTLICINTHLPQVSLNLRLNFQVSTSTQACEKSIHRIAMDVLEVQEPELATPELYLSLIECFAPNVDPEQERHADKSKVIADVSSFIADSNAPHRKSAERIIPLLDALAAVCVQWPGQTFAVTMSLSPEEVKLYVAENSEVVSRDVVEHLMKIWNLVREINAKFHASAPPSLSSDQLEAPPTFTLDPLITPLVREIEREIYAFSFVRLKKRFEKRWALMKEFLKFLVSTKEISSNLGGMFLRLARQLDQPECPHSLPPTLRDIREELKSTRFFEREDQWAIREKDFLNEKQARATKQDGNIGSNGGLRLNAHRHISKLLSLGDHIEAIIRVASSRRLSSYIHSSTFEVEAIQPYTRTNININTPPDFVEQIARSIFPVDDPSREKKICQVVDTASGWYRYDKSETYNAHCECTLLFYHLEHPEKPPLRYIGVSKSLCLGCKLFIDAYNSHATHYEHQPIYYRSTHWKPYRRWISVLPRHATSERNHDFLTNVVNTMSKKAEHWLKERMETEIGSKRYSDSTTASERPDVFQYLDSGKNSRVGSYDEEWALENAKESSKVFEVLVRLWRGAADLAKRMGQYFGRR</sequence>
<dbReference type="HOGENOM" id="CLU_506203_0_0_1"/>
<proteinExistence type="predicted"/>
<dbReference type="Pfam" id="PF14441">
    <property type="entry name" value="OTT_1508_deam"/>
    <property type="match status" value="1"/>
</dbReference>
<dbReference type="EMBL" id="KL198042">
    <property type="protein sequence ID" value="KDQ13683.1"/>
    <property type="molecule type" value="Genomic_DNA"/>
</dbReference>
<evidence type="ECO:0000313" key="1">
    <source>
        <dbReference type="EMBL" id="KDQ13683.1"/>
    </source>
</evidence>
<name>A0A067MD45_BOTB1</name>
<dbReference type="InParanoid" id="A0A067MD45"/>